<name>A0A3N1NIQ4_9GAMM</name>
<proteinExistence type="predicted"/>
<keyword evidence="3" id="KW-1185">Reference proteome</keyword>
<dbReference type="InterPro" id="IPR007433">
    <property type="entry name" value="DUF481"/>
</dbReference>
<dbReference type="OrthoDB" id="5292716at2"/>
<keyword evidence="1" id="KW-0732">Signal</keyword>
<dbReference type="RefSeq" id="WP_123637007.1">
    <property type="nucleotide sequence ID" value="NZ_RJUK01000001.1"/>
</dbReference>
<dbReference type="Proteomes" id="UP000273643">
    <property type="component" value="Unassembled WGS sequence"/>
</dbReference>
<sequence>MKFRLTALAAGLAALNAAPTLAQDEKAAKVWKATAELGMIVTSGNTETTTFQGKMDATQDLEMWKNQYVISALFKEDEITQADGTKETEKTAEKISGSVKSAYKLDKDNANLFIFGSHTDDKFGAYTKYSTLAVGYGDRLFETDTMQLDVEIGPGYFWAEQELDDGTTVDEEGAIIRAAAQYDWQVTESADFRQTLAVESGQDNTRTTSDTSLSARINGSMQMKVGFTVQSDSDVTEGKEKTDTTTYVTLVYKF</sequence>
<feature type="chain" id="PRO_5017988923" evidence="1">
    <location>
        <begin position="23"/>
        <end position="254"/>
    </location>
</feature>
<dbReference type="AlphaFoldDB" id="A0A3N1NIQ4"/>
<gene>
    <name evidence="2" type="ORF">EDC38_0279</name>
</gene>
<feature type="signal peptide" evidence="1">
    <location>
        <begin position="1"/>
        <end position="22"/>
    </location>
</feature>
<reference evidence="2 3" key="1">
    <citation type="submission" date="2018-11" db="EMBL/GenBank/DDBJ databases">
        <title>Genomic Encyclopedia of Type Strains, Phase IV (KMG-IV): sequencing the most valuable type-strain genomes for metagenomic binning, comparative biology and taxonomic classification.</title>
        <authorList>
            <person name="Goeker M."/>
        </authorList>
    </citation>
    <scope>NUCLEOTIDE SEQUENCE [LARGE SCALE GENOMIC DNA]</scope>
    <source>
        <strain evidence="2 3">DSM 16974</strain>
    </source>
</reference>
<dbReference type="EMBL" id="RJUK01000001">
    <property type="protein sequence ID" value="ROQ19694.1"/>
    <property type="molecule type" value="Genomic_DNA"/>
</dbReference>
<evidence type="ECO:0000313" key="2">
    <source>
        <dbReference type="EMBL" id="ROQ19694.1"/>
    </source>
</evidence>
<protein>
    <submittedName>
        <fullName evidence="2">Putative salt-induced outer membrane protein YdiY</fullName>
    </submittedName>
</protein>
<evidence type="ECO:0000313" key="3">
    <source>
        <dbReference type="Proteomes" id="UP000273643"/>
    </source>
</evidence>
<dbReference type="Pfam" id="PF04338">
    <property type="entry name" value="DUF481"/>
    <property type="match status" value="1"/>
</dbReference>
<organism evidence="2 3">
    <name type="scientific">Marinimicrobium koreense</name>
    <dbReference type="NCBI Taxonomy" id="306545"/>
    <lineage>
        <taxon>Bacteria</taxon>
        <taxon>Pseudomonadati</taxon>
        <taxon>Pseudomonadota</taxon>
        <taxon>Gammaproteobacteria</taxon>
        <taxon>Cellvibrionales</taxon>
        <taxon>Cellvibrionaceae</taxon>
        <taxon>Marinimicrobium</taxon>
    </lineage>
</organism>
<comment type="caution">
    <text evidence="2">The sequence shown here is derived from an EMBL/GenBank/DDBJ whole genome shotgun (WGS) entry which is preliminary data.</text>
</comment>
<accession>A0A3N1NIQ4</accession>
<evidence type="ECO:0000256" key="1">
    <source>
        <dbReference type="SAM" id="SignalP"/>
    </source>
</evidence>